<dbReference type="Gene3D" id="3.40.30.10">
    <property type="entry name" value="Glutaredoxin"/>
    <property type="match status" value="1"/>
</dbReference>
<gene>
    <name evidence="3" type="ORF">BO225_07245</name>
</gene>
<proteinExistence type="inferred from homology"/>
<reference evidence="3 4" key="1">
    <citation type="submission" date="2016-11" db="EMBL/GenBank/DDBJ databases">
        <title>Description of two novel members of the family Erysipelotrichaceae: Ileibacterium lipovorans gen. nov., sp. nov. and Dubosiella newyorkensis, gen. nov., sp. nov.</title>
        <authorList>
            <person name="Cox L.M."/>
            <person name="Sohn J."/>
            <person name="Tyrrell K.L."/>
            <person name="Citron D.M."/>
            <person name="Lawson P.A."/>
            <person name="Patel N.B."/>
            <person name="Iizumi T."/>
            <person name="Perez-Perez G.I."/>
            <person name="Goldstein E.J."/>
            <person name="Blaser M.J."/>
        </authorList>
    </citation>
    <scope>NUCLEOTIDE SEQUENCE [LARGE SCALE GENOMIC DNA]</scope>
    <source>
        <strain evidence="3 4">NYU-BL-A4</strain>
    </source>
</reference>
<dbReference type="Proteomes" id="UP000186705">
    <property type="component" value="Unassembled WGS sequence"/>
</dbReference>
<protein>
    <recommendedName>
        <fullName evidence="2">Glutaredoxin domain-containing protein</fullName>
    </recommendedName>
</protein>
<dbReference type="SUPFAM" id="SSF52833">
    <property type="entry name" value="Thioredoxin-like"/>
    <property type="match status" value="1"/>
</dbReference>
<comment type="similarity">
    <text evidence="1">Belongs to the ArsC family.</text>
</comment>
<dbReference type="InterPro" id="IPR006660">
    <property type="entry name" value="Arsenate_reductase-like"/>
</dbReference>
<keyword evidence="4" id="KW-1185">Reference proteome</keyword>
<dbReference type="PROSITE" id="PS51353">
    <property type="entry name" value="ARSC"/>
    <property type="match status" value="1"/>
</dbReference>
<dbReference type="GeneID" id="78275735"/>
<evidence type="ECO:0000313" key="3">
    <source>
        <dbReference type="EMBL" id="OLU46093.1"/>
    </source>
</evidence>
<dbReference type="OrthoDB" id="9794155at2"/>
<dbReference type="PANTHER" id="PTHR30041:SF7">
    <property type="entry name" value="GLOBAL TRANSCRIPTIONAL REGULATOR SPX"/>
    <property type="match status" value="1"/>
</dbReference>
<dbReference type="PROSITE" id="PS51354">
    <property type="entry name" value="GLUTAREDOXIN_2"/>
    <property type="match status" value="1"/>
</dbReference>
<dbReference type="InterPro" id="IPR002109">
    <property type="entry name" value="Glutaredoxin"/>
</dbReference>
<evidence type="ECO:0000259" key="2">
    <source>
        <dbReference type="Pfam" id="PF00462"/>
    </source>
</evidence>
<sequence length="141" mass="16727">MITIYTMPGCMSCKKTKNYLKENQVDFEEKNIYVTLLIEEEIKKVIQFFYGKEEKYVTLSPAFEATLKKSFKKRTWKEKIRFLQKNPSCLKRPLFVYDEEGDEKIVQLLEEKRDEWCKEDCSNALLCKEARKKEGEAPSTS</sequence>
<dbReference type="AlphaFoldDB" id="A0A1U7NM24"/>
<dbReference type="STRING" id="1862672.BO225_07245"/>
<evidence type="ECO:0000313" key="4">
    <source>
        <dbReference type="Proteomes" id="UP000186705"/>
    </source>
</evidence>
<dbReference type="Pfam" id="PF00462">
    <property type="entry name" value="Glutaredoxin"/>
    <property type="match status" value="1"/>
</dbReference>
<evidence type="ECO:0000256" key="1">
    <source>
        <dbReference type="PROSITE-ProRule" id="PRU01282"/>
    </source>
</evidence>
<comment type="caution">
    <text evidence="3">The sequence shown here is derived from an EMBL/GenBank/DDBJ whole genome shotgun (WGS) entry which is preliminary data.</text>
</comment>
<dbReference type="InterPro" id="IPR036249">
    <property type="entry name" value="Thioredoxin-like_sf"/>
</dbReference>
<dbReference type="PANTHER" id="PTHR30041">
    <property type="entry name" value="ARSENATE REDUCTASE"/>
    <property type="match status" value="1"/>
</dbReference>
<feature type="domain" description="Glutaredoxin" evidence="2">
    <location>
        <begin position="2"/>
        <end position="45"/>
    </location>
</feature>
<dbReference type="EMBL" id="MPKA01000068">
    <property type="protein sequence ID" value="OLU46093.1"/>
    <property type="molecule type" value="Genomic_DNA"/>
</dbReference>
<name>A0A1U7NM24_9FIRM</name>
<accession>A0A1U7NM24</accession>
<dbReference type="RefSeq" id="WP_076341606.1">
    <property type="nucleotide sequence ID" value="NZ_CAPDDE010000086.1"/>
</dbReference>
<organism evidence="3 4">
    <name type="scientific">Dubosiella newyorkensis</name>
    <dbReference type="NCBI Taxonomy" id="1862672"/>
    <lineage>
        <taxon>Bacteria</taxon>
        <taxon>Bacillati</taxon>
        <taxon>Bacillota</taxon>
        <taxon>Erysipelotrichia</taxon>
        <taxon>Erysipelotrichales</taxon>
        <taxon>Erysipelotrichaceae</taxon>
        <taxon>Dubosiella</taxon>
    </lineage>
</organism>